<dbReference type="SUPFAM" id="SSF52283">
    <property type="entry name" value="Formate/glycerate dehydrogenase catalytic domain-like"/>
    <property type="match status" value="1"/>
</dbReference>
<dbReference type="EC" id="1.1.1.95" evidence="10"/>
<comment type="similarity">
    <text evidence="1 6">Belongs to the D-isomer specific 2-hydroxyacid dehydrogenase family.</text>
</comment>
<dbReference type="CDD" id="cd12176">
    <property type="entry name" value="PGDH_3"/>
    <property type="match status" value="1"/>
</dbReference>
<dbReference type="InterPro" id="IPR050857">
    <property type="entry name" value="D-2-hydroxyacid_DH"/>
</dbReference>
<dbReference type="GO" id="GO:0051287">
    <property type="term" value="F:NAD binding"/>
    <property type="evidence" value="ECO:0007669"/>
    <property type="project" value="InterPro"/>
</dbReference>
<dbReference type="GO" id="GO:0004617">
    <property type="term" value="F:phosphoglycerate dehydrogenase activity"/>
    <property type="evidence" value="ECO:0007669"/>
    <property type="project" value="UniProtKB-EC"/>
</dbReference>
<dbReference type="GO" id="GO:0006564">
    <property type="term" value="P:L-serine biosynthetic process"/>
    <property type="evidence" value="ECO:0007669"/>
    <property type="project" value="UniProtKB-ARBA"/>
</dbReference>
<evidence type="ECO:0000256" key="2">
    <source>
        <dbReference type="ARBA" id="ARBA00022605"/>
    </source>
</evidence>
<dbReference type="Gene3D" id="3.40.50.720">
    <property type="entry name" value="NAD(P)-binding Rossmann-like Domain"/>
    <property type="match status" value="2"/>
</dbReference>
<keyword evidence="11" id="KW-1185">Reference proteome</keyword>
<evidence type="ECO:0000256" key="6">
    <source>
        <dbReference type="RuleBase" id="RU003719"/>
    </source>
</evidence>
<feature type="domain" description="Acetolactate synthase small subunit-like ACT" evidence="9">
    <location>
        <begin position="334"/>
        <end position="389"/>
    </location>
</feature>
<protein>
    <submittedName>
        <fullName evidence="10">D-3-phosphoglycerate dehydrogenase</fullName>
        <ecNumber evidence="10">1.1.1.95</ecNumber>
    </submittedName>
</protein>
<evidence type="ECO:0000256" key="4">
    <source>
        <dbReference type="ARBA" id="ARBA00023027"/>
    </source>
</evidence>
<dbReference type="GO" id="GO:0047545">
    <property type="term" value="F:(S)-2-hydroxyglutarate dehydrogenase activity"/>
    <property type="evidence" value="ECO:0007669"/>
    <property type="project" value="UniProtKB-ARBA"/>
</dbReference>
<evidence type="ECO:0000259" key="8">
    <source>
        <dbReference type="Pfam" id="PF02826"/>
    </source>
</evidence>
<comment type="pathway">
    <text evidence="5">Amino-acid biosynthesis.</text>
</comment>
<feature type="domain" description="D-isomer specific 2-hydroxyacid dehydrogenase NAD-binding" evidence="8">
    <location>
        <begin position="113"/>
        <end position="287"/>
    </location>
</feature>
<dbReference type="SUPFAM" id="SSF51735">
    <property type="entry name" value="NAD(P)-binding Rossmann-fold domains"/>
    <property type="match status" value="1"/>
</dbReference>
<evidence type="ECO:0000313" key="10">
    <source>
        <dbReference type="EMBL" id="KFI77104.1"/>
    </source>
</evidence>
<dbReference type="InterPro" id="IPR036291">
    <property type="entry name" value="NAD(P)-bd_dom_sf"/>
</dbReference>
<dbReference type="Pfam" id="PF02826">
    <property type="entry name" value="2-Hacid_dh_C"/>
    <property type="match status" value="1"/>
</dbReference>
<gene>
    <name evidence="10" type="ORF">BMON_0664</name>
</gene>
<evidence type="ECO:0000259" key="7">
    <source>
        <dbReference type="Pfam" id="PF00389"/>
    </source>
</evidence>
<evidence type="ECO:0000256" key="5">
    <source>
        <dbReference type="ARBA" id="ARBA00029440"/>
    </source>
</evidence>
<evidence type="ECO:0000259" key="9">
    <source>
        <dbReference type="Pfam" id="PF22629"/>
    </source>
</evidence>
<dbReference type="PROSITE" id="PS00065">
    <property type="entry name" value="D_2_HYDROXYACID_DH_1"/>
    <property type="match status" value="1"/>
</dbReference>
<dbReference type="Gene3D" id="3.30.70.260">
    <property type="match status" value="1"/>
</dbReference>
<dbReference type="Pfam" id="PF00389">
    <property type="entry name" value="2-Hacid_dh"/>
    <property type="match status" value="1"/>
</dbReference>
<dbReference type="InterPro" id="IPR045865">
    <property type="entry name" value="ACT-like_dom_sf"/>
</dbReference>
<dbReference type="FunFam" id="3.40.50.720:FF:000041">
    <property type="entry name" value="D-3-phosphoglycerate dehydrogenase"/>
    <property type="match status" value="1"/>
</dbReference>
<keyword evidence="2" id="KW-0028">Amino-acid biosynthesis</keyword>
<dbReference type="Pfam" id="PF22629">
    <property type="entry name" value="ACT_AHAS_ss"/>
    <property type="match status" value="1"/>
</dbReference>
<dbReference type="STRING" id="1437603.GCA_000771525_00270"/>
<dbReference type="AlphaFoldDB" id="A0A087C1F4"/>
<evidence type="ECO:0000256" key="3">
    <source>
        <dbReference type="ARBA" id="ARBA00023002"/>
    </source>
</evidence>
<dbReference type="Proteomes" id="UP000029082">
    <property type="component" value="Unassembled WGS sequence"/>
</dbReference>
<keyword evidence="4" id="KW-0520">NAD</keyword>
<dbReference type="InterPro" id="IPR006139">
    <property type="entry name" value="D-isomer_2_OHA_DH_cat_dom"/>
</dbReference>
<accession>A0A087C1F4</accession>
<name>A0A087C1F4_9BIFI</name>
<reference evidence="10 11" key="1">
    <citation type="submission" date="2014-03" db="EMBL/GenBank/DDBJ databases">
        <title>Genomics of Bifidobacteria.</title>
        <authorList>
            <person name="Ventura M."/>
            <person name="Milani C."/>
            <person name="Lugli G.A."/>
        </authorList>
    </citation>
    <scope>NUCLEOTIDE SEQUENCE [LARGE SCALE GENOMIC DNA]</scope>
    <source>
        <strain evidence="10 11">DSM 21395</strain>
    </source>
</reference>
<organism evidence="10 11">
    <name type="scientific">Bifidobacterium mongoliense DSM 21395</name>
    <dbReference type="NCBI Taxonomy" id="1437603"/>
    <lineage>
        <taxon>Bacteria</taxon>
        <taxon>Bacillati</taxon>
        <taxon>Actinomycetota</taxon>
        <taxon>Actinomycetes</taxon>
        <taxon>Bifidobacteriales</taxon>
        <taxon>Bifidobacteriaceae</taxon>
        <taxon>Bifidobacterium</taxon>
    </lineage>
</organism>
<dbReference type="InterPro" id="IPR006140">
    <property type="entry name" value="D-isomer_DH_NAD-bd"/>
</dbReference>
<dbReference type="CDD" id="cd04901">
    <property type="entry name" value="ACT_3PGDH"/>
    <property type="match status" value="1"/>
</dbReference>
<feature type="domain" description="D-isomer specific 2-hydroxyacid dehydrogenase catalytic" evidence="7">
    <location>
        <begin position="8"/>
        <end position="309"/>
    </location>
</feature>
<proteinExistence type="inferred from homology"/>
<evidence type="ECO:0000313" key="11">
    <source>
        <dbReference type="Proteomes" id="UP000029082"/>
    </source>
</evidence>
<sequence>MGDMPTALLLENIHPFAAQSLREHGFDVRTLPGALSEDELIDALDGVDLLGIRSKTAVTRKVIDARPDLVAVGCFCIGTNQVDLEYAGDHGIAVFNAPYSNTRSVVELVISDVIGLMRRIPAHTAHMRDGVWDKSAAGSHEVRGKTLGIVGYGNIGSQLSVVAEALGMRVVFYDIEEKLALGNAHRMCSLKEMLAISDAVTIHVDGRPENTGFFGEDQFEAMKDHAIFINLSRGFVADLDALQRHLDSGHLSGAAVDVYPTEPKKSGNHFDTSLAREDNVILTPHIGGSTLEAQESIGHFVSQRLEDYWFRGSTMLSVNLPQITLGPCLSAARIAHLHANMPGVLAGLNHMLGSRDINVTAQSLATQDELGYVVTDVAQVPDETSMQQLCAFKGAIRVRTLQGSASRKK</sequence>
<keyword evidence="3 6" id="KW-0560">Oxidoreductase</keyword>
<dbReference type="InterPro" id="IPR054480">
    <property type="entry name" value="AHAS_small-like_ACT"/>
</dbReference>
<evidence type="ECO:0000256" key="1">
    <source>
        <dbReference type="ARBA" id="ARBA00005854"/>
    </source>
</evidence>
<dbReference type="eggNOG" id="COG0111">
    <property type="taxonomic scope" value="Bacteria"/>
</dbReference>
<dbReference type="EMBL" id="JGZE01000010">
    <property type="protein sequence ID" value="KFI77104.1"/>
    <property type="molecule type" value="Genomic_DNA"/>
</dbReference>
<dbReference type="InterPro" id="IPR029752">
    <property type="entry name" value="D-isomer_DH_CS1"/>
</dbReference>
<dbReference type="NCBIfam" id="NF008759">
    <property type="entry name" value="PRK11790.1"/>
    <property type="match status" value="1"/>
</dbReference>
<dbReference type="PANTHER" id="PTHR42789:SF1">
    <property type="entry name" value="D-ISOMER SPECIFIC 2-HYDROXYACID DEHYDROGENASE FAMILY PROTEIN (AFU_ORTHOLOGUE AFUA_6G10090)"/>
    <property type="match status" value="1"/>
</dbReference>
<dbReference type="SUPFAM" id="SSF55021">
    <property type="entry name" value="ACT-like"/>
    <property type="match status" value="1"/>
</dbReference>
<dbReference type="PANTHER" id="PTHR42789">
    <property type="entry name" value="D-ISOMER SPECIFIC 2-HYDROXYACID DEHYDROGENASE FAMILY PROTEIN (AFU_ORTHOLOGUE AFUA_6G10090)"/>
    <property type="match status" value="1"/>
</dbReference>
<comment type="caution">
    <text evidence="10">The sequence shown here is derived from an EMBL/GenBank/DDBJ whole genome shotgun (WGS) entry which is preliminary data.</text>
</comment>